<keyword evidence="9" id="KW-0902">Two-component regulatory system</keyword>
<dbReference type="InterPro" id="IPR050428">
    <property type="entry name" value="TCS_sensor_his_kinase"/>
</dbReference>
<keyword evidence="8 11" id="KW-1133">Transmembrane helix</keyword>
<feature type="domain" description="HAMP" evidence="13">
    <location>
        <begin position="210"/>
        <end position="261"/>
    </location>
</feature>
<evidence type="ECO:0000259" key="12">
    <source>
        <dbReference type="PROSITE" id="PS50109"/>
    </source>
</evidence>
<dbReference type="GO" id="GO:0004673">
    <property type="term" value="F:protein histidine kinase activity"/>
    <property type="evidence" value="ECO:0007669"/>
    <property type="project" value="UniProtKB-EC"/>
</dbReference>
<dbReference type="PANTHER" id="PTHR45436">
    <property type="entry name" value="SENSOR HISTIDINE KINASE YKOH"/>
    <property type="match status" value="1"/>
</dbReference>
<keyword evidence="6 11" id="KW-0812">Transmembrane</keyword>
<dbReference type="SUPFAM" id="SSF55874">
    <property type="entry name" value="ATPase domain of HSP90 chaperone/DNA topoisomerase II/histidine kinase"/>
    <property type="match status" value="1"/>
</dbReference>
<protein>
    <recommendedName>
        <fullName evidence="3">histidine kinase</fullName>
        <ecNumber evidence="3">2.7.13.3</ecNumber>
    </recommendedName>
</protein>
<sequence>MNPFRRWSQWPAEVGRAGRSLTVRLIWLATLWIAAALIVTGYVLTSQFQESGLRRLGGVLNTTLDALIVASARVPDVAETPQIMDQRTLDIFSGKYWSIAVPDGEGGLRPVARSRSLWDSDLNIPGGLFERLEASPGAVITYNDVGPNSEPLRVAATLKEIASRQDRVVYLAAIDRSNIDIDTAQFARLTWTALALLGFGLIAAVLIQVRIGLQPLYDLRNEIVDVRKGKAQRIMRGYPREIQPLAEQVNRLLEHNHEVVERQRTHVGNLAHALKTPLSVMLAEVNGKSGALPDLVRRQTEVMKGQVDHHLRRARAAARAQAGGERTLVPEVLDELAVMMERVFQEKDVVIDWRAPDDLCFRGERQDLQEILGNLIENACKWTERKVRVVAGPAGVGRLIVVVEDDGPGVAEDQRETILRRGARADEATPGTGLGLSIVDELTRAYEGRLTLAASDLGGLKAILELPAAES</sequence>
<dbReference type="EMBL" id="JBHLSW010000004">
    <property type="protein sequence ID" value="MFC0633424.1"/>
    <property type="molecule type" value="Genomic_DNA"/>
</dbReference>
<dbReference type="SUPFAM" id="SSF47384">
    <property type="entry name" value="Homodimeric domain of signal transducing histidine kinase"/>
    <property type="match status" value="1"/>
</dbReference>
<keyword evidence="7 14" id="KW-0418">Kinase</keyword>
<dbReference type="Gene3D" id="3.30.565.10">
    <property type="entry name" value="Histidine kinase-like ATPase, C-terminal domain"/>
    <property type="match status" value="1"/>
</dbReference>
<name>A0ABV6R2K2_9CAUL</name>
<evidence type="ECO:0000313" key="15">
    <source>
        <dbReference type="Proteomes" id="UP001589906"/>
    </source>
</evidence>
<evidence type="ECO:0000256" key="3">
    <source>
        <dbReference type="ARBA" id="ARBA00012438"/>
    </source>
</evidence>
<evidence type="ECO:0000256" key="1">
    <source>
        <dbReference type="ARBA" id="ARBA00000085"/>
    </source>
</evidence>
<dbReference type="InterPro" id="IPR003660">
    <property type="entry name" value="HAMP_dom"/>
</dbReference>
<comment type="caution">
    <text evidence="14">The sequence shown here is derived from an EMBL/GenBank/DDBJ whole genome shotgun (WGS) entry which is preliminary data.</text>
</comment>
<dbReference type="Proteomes" id="UP001589906">
    <property type="component" value="Unassembled WGS sequence"/>
</dbReference>
<dbReference type="InterPro" id="IPR005467">
    <property type="entry name" value="His_kinase_dom"/>
</dbReference>
<evidence type="ECO:0000256" key="5">
    <source>
        <dbReference type="ARBA" id="ARBA00022679"/>
    </source>
</evidence>
<organism evidence="14 15">
    <name type="scientific">Brevundimonas balnearis</name>
    <dbReference type="NCBI Taxonomy" id="1572858"/>
    <lineage>
        <taxon>Bacteria</taxon>
        <taxon>Pseudomonadati</taxon>
        <taxon>Pseudomonadota</taxon>
        <taxon>Alphaproteobacteria</taxon>
        <taxon>Caulobacterales</taxon>
        <taxon>Caulobacteraceae</taxon>
        <taxon>Brevundimonas</taxon>
    </lineage>
</organism>
<dbReference type="InterPro" id="IPR003594">
    <property type="entry name" value="HATPase_dom"/>
</dbReference>
<feature type="domain" description="Histidine kinase" evidence="12">
    <location>
        <begin position="269"/>
        <end position="470"/>
    </location>
</feature>
<evidence type="ECO:0000313" key="14">
    <source>
        <dbReference type="EMBL" id="MFC0633424.1"/>
    </source>
</evidence>
<dbReference type="SMART" id="SM00387">
    <property type="entry name" value="HATPase_c"/>
    <property type="match status" value="1"/>
</dbReference>
<dbReference type="RefSeq" id="WP_376835339.1">
    <property type="nucleotide sequence ID" value="NZ_JBHLSW010000004.1"/>
</dbReference>
<proteinExistence type="predicted"/>
<evidence type="ECO:0000256" key="10">
    <source>
        <dbReference type="ARBA" id="ARBA00023136"/>
    </source>
</evidence>
<gene>
    <name evidence="14" type="ORF">ACFFGE_05980</name>
</gene>
<keyword evidence="10 11" id="KW-0472">Membrane</keyword>
<dbReference type="InterPro" id="IPR004358">
    <property type="entry name" value="Sig_transdc_His_kin-like_C"/>
</dbReference>
<evidence type="ECO:0000256" key="4">
    <source>
        <dbReference type="ARBA" id="ARBA00022553"/>
    </source>
</evidence>
<evidence type="ECO:0000256" key="6">
    <source>
        <dbReference type="ARBA" id="ARBA00022692"/>
    </source>
</evidence>
<feature type="transmembrane region" description="Helical" evidence="11">
    <location>
        <begin position="25"/>
        <end position="45"/>
    </location>
</feature>
<evidence type="ECO:0000259" key="13">
    <source>
        <dbReference type="PROSITE" id="PS50885"/>
    </source>
</evidence>
<dbReference type="PROSITE" id="PS50109">
    <property type="entry name" value="HIS_KIN"/>
    <property type="match status" value="1"/>
</dbReference>
<evidence type="ECO:0000256" key="8">
    <source>
        <dbReference type="ARBA" id="ARBA00022989"/>
    </source>
</evidence>
<evidence type="ECO:0000256" key="11">
    <source>
        <dbReference type="SAM" id="Phobius"/>
    </source>
</evidence>
<comment type="catalytic activity">
    <reaction evidence="1">
        <text>ATP + protein L-histidine = ADP + protein N-phospho-L-histidine.</text>
        <dbReference type="EC" id="2.7.13.3"/>
    </reaction>
</comment>
<comment type="subcellular location">
    <subcellularLocation>
        <location evidence="2">Membrane</location>
    </subcellularLocation>
</comment>
<dbReference type="PROSITE" id="PS50885">
    <property type="entry name" value="HAMP"/>
    <property type="match status" value="1"/>
</dbReference>
<dbReference type="Gene3D" id="1.10.287.130">
    <property type="match status" value="1"/>
</dbReference>
<dbReference type="EC" id="2.7.13.3" evidence="3"/>
<reference evidence="14 15" key="1">
    <citation type="submission" date="2024-09" db="EMBL/GenBank/DDBJ databases">
        <authorList>
            <person name="Sun Q."/>
            <person name="Mori K."/>
        </authorList>
    </citation>
    <scope>NUCLEOTIDE SEQUENCE [LARGE SCALE GENOMIC DNA]</scope>
    <source>
        <strain evidence="14 15">NCAIM B.02621</strain>
    </source>
</reference>
<keyword evidence="15" id="KW-1185">Reference proteome</keyword>
<keyword evidence="5 14" id="KW-0808">Transferase</keyword>
<dbReference type="InterPro" id="IPR036890">
    <property type="entry name" value="HATPase_C_sf"/>
</dbReference>
<evidence type="ECO:0000256" key="7">
    <source>
        <dbReference type="ARBA" id="ARBA00022777"/>
    </source>
</evidence>
<dbReference type="PRINTS" id="PR00344">
    <property type="entry name" value="BCTRLSENSOR"/>
</dbReference>
<dbReference type="InterPro" id="IPR036097">
    <property type="entry name" value="HisK_dim/P_sf"/>
</dbReference>
<feature type="transmembrane region" description="Helical" evidence="11">
    <location>
        <begin position="186"/>
        <end position="207"/>
    </location>
</feature>
<dbReference type="PANTHER" id="PTHR45436:SF5">
    <property type="entry name" value="SENSOR HISTIDINE KINASE TRCS"/>
    <property type="match status" value="1"/>
</dbReference>
<keyword evidence="4" id="KW-0597">Phosphoprotein</keyword>
<dbReference type="Pfam" id="PF02518">
    <property type="entry name" value="HATPase_c"/>
    <property type="match status" value="1"/>
</dbReference>
<accession>A0ABV6R2K2</accession>
<evidence type="ECO:0000256" key="9">
    <source>
        <dbReference type="ARBA" id="ARBA00023012"/>
    </source>
</evidence>
<evidence type="ECO:0000256" key="2">
    <source>
        <dbReference type="ARBA" id="ARBA00004370"/>
    </source>
</evidence>